<proteinExistence type="predicted"/>
<dbReference type="Proteomes" id="UP001358586">
    <property type="component" value="Chromosome 11"/>
</dbReference>
<name>A0ABR0N8P4_GOSAR</name>
<evidence type="ECO:0000313" key="1">
    <source>
        <dbReference type="EMBL" id="KAK5786673.1"/>
    </source>
</evidence>
<accession>A0ABR0N8P4</accession>
<reference evidence="1 2" key="1">
    <citation type="submission" date="2023-03" db="EMBL/GenBank/DDBJ databases">
        <title>WGS of Gossypium arboreum.</title>
        <authorList>
            <person name="Yu D."/>
        </authorList>
    </citation>
    <scope>NUCLEOTIDE SEQUENCE [LARGE SCALE GENOMIC DNA]</scope>
    <source>
        <tissue evidence="1">Leaf</tissue>
    </source>
</reference>
<protein>
    <submittedName>
        <fullName evidence="1">Uncharacterized protein</fullName>
    </submittedName>
</protein>
<sequence length="132" mass="14868">MLSNVITKLKSNILLHTQIAIGPFDARKVDFDALSEVEMEQLGFDIRFPLGAVWDEFKTKWKNLWDFYLEKSPSEPPVMPAGDYTTLTLLLRMSKLLSEKGRRMRLMVAVFESVSLKAIVGSVDTQGCDLAG</sequence>
<keyword evidence="2" id="KW-1185">Reference proteome</keyword>
<organism evidence="1 2">
    <name type="scientific">Gossypium arboreum</name>
    <name type="common">Tree cotton</name>
    <name type="synonym">Gossypium nanking</name>
    <dbReference type="NCBI Taxonomy" id="29729"/>
    <lineage>
        <taxon>Eukaryota</taxon>
        <taxon>Viridiplantae</taxon>
        <taxon>Streptophyta</taxon>
        <taxon>Embryophyta</taxon>
        <taxon>Tracheophyta</taxon>
        <taxon>Spermatophyta</taxon>
        <taxon>Magnoliopsida</taxon>
        <taxon>eudicotyledons</taxon>
        <taxon>Gunneridae</taxon>
        <taxon>Pentapetalae</taxon>
        <taxon>rosids</taxon>
        <taxon>malvids</taxon>
        <taxon>Malvales</taxon>
        <taxon>Malvaceae</taxon>
        <taxon>Malvoideae</taxon>
        <taxon>Gossypium</taxon>
    </lineage>
</organism>
<gene>
    <name evidence="1" type="ORF">PVK06_041313</name>
</gene>
<dbReference type="EMBL" id="JARKNE010000011">
    <property type="protein sequence ID" value="KAK5786673.1"/>
    <property type="molecule type" value="Genomic_DNA"/>
</dbReference>
<comment type="caution">
    <text evidence="1">The sequence shown here is derived from an EMBL/GenBank/DDBJ whole genome shotgun (WGS) entry which is preliminary data.</text>
</comment>
<evidence type="ECO:0000313" key="2">
    <source>
        <dbReference type="Proteomes" id="UP001358586"/>
    </source>
</evidence>